<proteinExistence type="predicted"/>
<dbReference type="Pfam" id="PF02627">
    <property type="entry name" value="CMD"/>
    <property type="match status" value="1"/>
</dbReference>
<keyword evidence="2" id="KW-0560">Oxidoreductase</keyword>
<keyword evidence="3" id="KW-1185">Reference proteome</keyword>
<dbReference type="Proteomes" id="UP000249819">
    <property type="component" value="Unassembled WGS sequence"/>
</dbReference>
<dbReference type="OrthoDB" id="9801997at2"/>
<gene>
    <name evidence="2" type="ORF">CLV59_106192</name>
</gene>
<sequence>MEALRFNMAKVYPEAYKALSAVEALHANSKLTPIQKELIKIRASQINKCAFCINMHTADARKYGETEARIYLLNAWREAQVYTPEERAILAITEEITEISKNGLSEATYQEVVKYFDVDGTAQIIMMIIAINSWNRIAIPLHYLPEVK</sequence>
<dbReference type="EMBL" id="QLMA01000006">
    <property type="protein sequence ID" value="RAJ79132.1"/>
    <property type="molecule type" value="Genomic_DNA"/>
</dbReference>
<dbReference type="AlphaFoldDB" id="A0A327VUG9"/>
<feature type="domain" description="Carboxymuconolactone decarboxylase-like" evidence="1">
    <location>
        <begin position="13"/>
        <end position="95"/>
    </location>
</feature>
<evidence type="ECO:0000313" key="3">
    <source>
        <dbReference type="Proteomes" id="UP000249819"/>
    </source>
</evidence>
<dbReference type="RefSeq" id="WP_111593601.1">
    <property type="nucleotide sequence ID" value="NZ_QLMA01000006.1"/>
</dbReference>
<name>A0A327VUG9_9BACT</name>
<dbReference type="GO" id="GO:0051920">
    <property type="term" value="F:peroxiredoxin activity"/>
    <property type="evidence" value="ECO:0007669"/>
    <property type="project" value="InterPro"/>
</dbReference>
<dbReference type="InterPro" id="IPR003779">
    <property type="entry name" value="CMD-like"/>
</dbReference>
<organism evidence="2 3">
    <name type="scientific">Chitinophaga dinghuensis</name>
    <dbReference type="NCBI Taxonomy" id="1539050"/>
    <lineage>
        <taxon>Bacteria</taxon>
        <taxon>Pseudomonadati</taxon>
        <taxon>Bacteroidota</taxon>
        <taxon>Chitinophagia</taxon>
        <taxon>Chitinophagales</taxon>
        <taxon>Chitinophagaceae</taxon>
        <taxon>Chitinophaga</taxon>
    </lineage>
</organism>
<dbReference type="InterPro" id="IPR004675">
    <property type="entry name" value="AhpD_core"/>
</dbReference>
<dbReference type="PANTHER" id="PTHR34846:SF10">
    <property type="entry name" value="CYTOPLASMIC PROTEIN"/>
    <property type="match status" value="1"/>
</dbReference>
<dbReference type="PANTHER" id="PTHR34846">
    <property type="entry name" value="4-CARBOXYMUCONOLACTONE DECARBOXYLASE FAMILY PROTEIN (AFU_ORTHOLOGUE AFUA_6G11590)"/>
    <property type="match status" value="1"/>
</dbReference>
<protein>
    <submittedName>
        <fullName evidence="2">AhpD family alkylhydroperoxidase</fullName>
    </submittedName>
</protein>
<comment type="caution">
    <text evidence="2">The sequence shown here is derived from an EMBL/GenBank/DDBJ whole genome shotgun (WGS) entry which is preliminary data.</text>
</comment>
<dbReference type="InterPro" id="IPR029032">
    <property type="entry name" value="AhpD-like"/>
</dbReference>
<dbReference type="Gene3D" id="1.20.1290.10">
    <property type="entry name" value="AhpD-like"/>
    <property type="match status" value="1"/>
</dbReference>
<evidence type="ECO:0000313" key="2">
    <source>
        <dbReference type="EMBL" id="RAJ79132.1"/>
    </source>
</evidence>
<accession>A0A327VUG9</accession>
<keyword evidence="2" id="KW-0575">Peroxidase</keyword>
<dbReference type="SUPFAM" id="SSF69118">
    <property type="entry name" value="AhpD-like"/>
    <property type="match status" value="1"/>
</dbReference>
<reference evidence="2 3" key="1">
    <citation type="submission" date="2018-06" db="EMBL/GenBank/DDBJ databases">
        <title>Genomic Encyclopedia of Archaeal and Bacterial Type Strains, Phase II (KMG-II): from individual species to whole genera.</title>
        <authorList>
            <person name="Goeker M."/>
        </authorList>
    </citation>
    <scope>NUCLEOTIDE SEQUENCE [LARGE SCALE GENOMIC DNA]</scope>
    <source>
        <strain evidence="2 3">DSM 29821</strain>
    </source>
</reference>
<dbReference type="NCBIfam" id="TIGR00778">
    <property type="entry name" value="ahpD_dom"/>
    <property type="match status" value="1"/>
</dbReference>
<evidence type="ECO:0000259" key="1">
    <source>
        <dbReference type="Pfam" id="PF02627"/>
    </source>
</evidence>